<sequence>MARWEGIEQPIKSDGRVAAVPGGRAEAYVPTPYAVNHAAALLELANGDLLLVWFAGMTEEGRRDISIVMSRLNAGSDRWTQPEKISRDEEKSEQNPLLFQAPDGKLLLLHTAQKAAEMSRREFERLYPGQVFTRQETAEIRCLVSEDNGMTWGPSRTMFGKPGSFCRAPIAVLENGDWIFPMWYSLSDGRTSYGSDYSVVQISNDKGEAWTEYPIPGSKGRVHASIVELGGGSLIALFRSRSADNIYISRSADYGRTWTEPTRTALPNNNASIRAIRLASGRIAVIYNHQRANDDPDLTVWPRERAPITLAISEDGGLTWPYARNLDLGDGFIGEANSRFNRRYHYPWIVQTKDGLIHAAYTYAGGAGIKHVVLSEDWILGTALQS</sequence>
<evidence type="ECO:0000313" key="3">
    <source>
        <dbReference type="Proteomes" id="UP001596378"/>
    </source>
</evidence>
<dbReference type="EMBL" id="JBHTAI010000004">
    <property type="protein sequence ID" value="MFC7148467.1"/>
    <property type="molecule type" value="Genomic_DNA"/>
</dbReference>
<name>A0ABW2FAB5_9BACL</name>
<dbReference type="InterPro" id="IPR011040">
    <property type="entry name" value="Sialidase"/>
</dbReference>
<dbReference type="SUPFAM" id="SSF50939">
    <property type="entry name" value="Sialidases"/>
    <property type="match status" value="1"/>
</dbReference>
<dbReference type="Gene3D" id="2.120.10.10">
    <property type="match status" value="1"/>
</dbReference>
<dbReference type="PANTHER" id="PTHR43752">
    <property type="entry name" value="BNR/ASP-BOX REPEAT FAMILY PROTEIN"/>
    <property type="match status" value="1"/>
</dbReference>
<dbReference type="Proteomes" id="UP001596378">
    <property type="component" value="Unassembled WGS sequence"/>
</dbReference>
<gene>
    <name evidence="2" type="ORF">ACFQMJ_08020</name>
</gene>
<evidence type="ECO:0000313" key="2">
    <source>
        <dbReference type="EMBL" id="MFC7148467.1"/>
    </source>
</evidence>
<keyword evidence="3" id="KW-1185">Reference proteome</keyword>
<accession>A0ABW2FAB5</accession>
<organism evidence="2 3">
    <name type="scientific">Cohnella cellulosilytica</name>
    <dbReference type="NCBI Taxonomy" id="986710"/>
    <lineage>
        <taxon>Bacteria</taxon>
        <taxon>Bacillati</taxon>
        <taxon>Bacillota</taxon>
        <taxon>Bacilli</taxon>
        <taxon>Bacillales</taxon>
        <taxon>Paenibacillaceae</taxon>
        <taxon>Cohnella</taxon>
    </lineage>
</organism>
<dbReference type="PANTHER" id="PTHR43752:SF2">
    <property type="entry name" value="BNR_ASP-BOX REPEAT FAMILY PROTEIN"/>
    <property type="match status" value="1"/>
</dbReference>
<feature type="domain" description="Sialidase" evidence="1">
    <location>
        <begin position="47"/>
        <end position="358"/>
    </location>
</feature>
<dbReference type="RefSeq" id="WP_378050056.1">
    <property type="nucleotide sequence ID" value="NZ_JBHMDN010000023.1"/>
</dbReference>
<evidence type="ECO:0000259" key="1">
    <source>
        <dbReference type="Pfam" id="PF13088"/>
    </source>
</evidence>
<reference evidence="3" key="1">
    <citation type="journal article" date="2019" name="Int. J. Syst. Evol. Microbiol.">
        <title>The Global Catalogue of Microorganisms (GCM) 10K type strain sequencing project: providing services to taxonomists for standard genome sequencing and annotation.</title>
        <authorList>
            <consortium name="The Broad Institute Genomics Platform"/>
            <consortium name="The Broad Institute Genome Sequencing Center for Infectious Disease"/>
            <person name="Wu L."/>
            <person name="Ma J."/>
        </authorList>
    </citation>
    <scope>NUCLEOTIDE SEQUENCE [LARGE SCALE GENOMIC DNA]</scope>
    <source>
        <strain evidence="3">KCTC 12907</strain>
    </source>
</reference>
<protein>
    <submittedName>
        <fullName evidence="2">Exo-alpha-sialidase</fullName>
    </submittedName>
</protein>
<proteinExistence type="predicted"/>
<dbReference type="Pfam" id="PF13088">
    <property type="entry name" value="BNR_2"/>
    <property type="match status" value="1"/>
</dbReference>
<dbReference type="InterPro" id="IPR036278">
    <property type="entry name" value="Sialidase_sf"/>
</dbReference>
<comment type="caution">
    <text evidence="2">The sequence shown here is derived from an EMBL/GenBank/DDBJ whole genome shotgun (WGS) entry which is preliminary data.</text>
</comment>
<dbReference type="CDD" id="cd15482">
    <property type="entry name" value="Sialidase_non-viral"/>
    <property type="match status" value="1"/>
</dbReference>